<feature type="region of interest" description="Disordered" evidence="1">
    <location>
        <begin position="1"/>
        <end position="34"/>
    </location>
</feature>
<protein>
    <submittedName>
        <fullName evidence="2">Uncharacterized protein</fullName>
    </submittedName>
</protein>
<dbReference type="STRING" id="52.CMC5_071070"/>
<name>A0A0K1EPY6_CHOCO</name>
<gene>
    <name evidence="2" type="ORF">CMC5_071070</name>
</gene>
<organism evidence="2 3">
    <name type="scientific">Chondromyces crocatus</name>
    <dbReference type="NCBI Taxonomy" id="52"/>
    <lineage>
        <taxon>Bacteria</taxon>
        <taxon>Pseudomonadati</taxon>
        <taxon>Myxococcota</taxon>
        <taxon>Polyangia</taxon>
        <taxon>Polyangiales</taxon>
        <taxon>Polyangiaceae</taxon>
        <taxon>Chondromyces</taxon>
    </lineage>
</organism>
<sequence length="76" mass="7270">MTSPGVHGPHGSTGQSASVAQAMPSLGGGGDGGLGGGGSADTVWLVDVVLAARPAVSCGAWGWSLHATGLQIMSAR</sequence>
<reference evidence="2 3" key="1">
    <citation type="submission" date="2015-07" db="EMBL/GenBank/DDBJ databases">
        <title>Genome analysis of myxobacterium Chondromyces crocatus Cm c5 reveals a high potential for natural compound synthesis and the genetic basis for the loss of fruiting body formation.</title>
        <authorList>
            <person name="Zaburannyi N."/>
            <person name="Bunk B."/>
            <person name="Maier J."/>
            <person name="Overmann J."/>
            <person name="Mueller R."/>
        </authorList>
    </citation>
    <scope>NUCLEOTIDE SEQUENCE [LARGE SCALE GENOMIC DNA]</scope>
    <source>
        <strain evidence="2 3">Cm c5</strain>
    </source>
</reference>
<dbReference type="EMBL" id="CP012159">
    <property type="protein sequence ID" value="AKT42879.1"/>
    <property type="molecule type" value="Genomic_DNA"/>
</dbReference>
<evidence type="ECO:0000256" key="1">
    <source>
        <dbReference type="SAM" id="MobiDB-lite"/>
    </source>
</evidence>
<dbReference type="KEGG" id="ccro:CMC5_071070"/>
<evidence type="ECO:0000313" key="2">
    <source>
        <dbReference type="EMBL" id="AKT42879.1"/>
    </source>
</evidence>
<dbReference type="AlphaFoldDB" id="A0A0K1EPY6"/>
<proteinExistence type="predicted"/>
<dbReference type="Proteomes" id="UP000067626">
    <property type="component" value="Chromosome"/>
</dbReference>
<accession>A0A0K1EPY6</accession>
<keyword evidence="3" id="KW-1185">Reference proteome</keyword>
<evidence type="ECO:0000313" key="3">
    <source>
        <dbReference type="Proteomes" id="UP000067626"/>
    </source>
</evidence>